<evidence type="ECO:0000313" key="8">
    <source>
        <dbReference type="Proteomes" id="UP000003527"/>
    </source>
</evidence>
<gene>
    <name evidence="7" type="ORF">HMPREF9624_00370</name>
</gene>
<dbReference type="GO" id="GO:0006508">
    <property type="term" value="P:proteolysis"/>
    <property type="evidence" value="ECO:0007669"/>
    <property type="project" value="UniProtKB-KW"/>
</dbReference>
<comment type="caution">
    <text evidence="7">The sequence shown here is derived from an EMBL/GenBank/DDBJ whole genome shotgun (WGS) entry which is preliminary data.</text>
</comment>
<feature type="region of interest" description="Disordered" evidence="5">
    <location>
        <begin position="159"/>
        <end position="297"/>
    </location>
</feature>
<dbReference type="InterPro" id="IPR000064">
    <property type="entry name" value="NLP_P60_dom"/>
</dbReference>
<evidence type="ECO:0000259" key="6">
    <source>
        <dbReference type="PROSITE" id="PS51935"/>
    </source>
</evidence>
<dbReference type="PANTHER" id="PTHR47359:SF3">
    <property type="entry name" value="NLP_P60 DOMAIN-CONTAINING PROTEIN-RELATED"/>
    <property type="match status" value="1"/>
</dbReference>
<dbReference type="InterPro" id="IPR051794">
    <property type="entry name" value="PG_Endopeptidase_C40"/>
</dbReference>
<keyword evidence="4" id="KW-0788">Thiol protease</keyword>
<dbReference type="PROSITE" id="PS51935">
    <property type="entry name" value="NLPC_P60"/>
    <property type="match status" value="1"/>
</dbReference>
<keyword evidence="2" id="KW-0645">Protease</keyword>
<feature type="compositionally biased region" description="Basic and acidic residues" evidence="5">
    <location>
        <begin position="167"/>
        <end position="189"/>
    </location>
</feature>
<dbReference type="Pfam" id="PF00877">
    <property type="entry name" value="NLPC_P60"/>
    <property type="match status" value="1"/>
</dbReference>
<dbReference type="SUPFAM" id="SSF54001">
    <property type="entry name" value="Cysteine proteinases"/>
    <property type="match status" value="1"/>
</dbReference>
<feature type="domain" description="NlpC/P60" evidence="6">
    <location>
        <begin position="395"/>
        <end position="541"/>
    </location>
</feature>
<comment type="similarity">
    <text evidence="1">Belongs to the peptidase C40 family.</text>
</comment>
<evidence type="ECO:0000313" key="7">
    <source>
        <dbReference type="EMBL" id="EHL12063.1"/>
    </source>
</evidence>
<keyword evidence="8" id="KW-1185">Reference proteome</keyword>
<protein>
    <recommendedName>
        <fullName evidence="6">NlpC/P60 domain-containing protein</fullName>
    </recommendedName>
</protein>
<evidence type="ECO:0000256" key="1">
    <source>
        <dbReference type="ARBA" id="ARBA00007074"/>
    </source>
</evidence>
<accession>G9WUP5</accession>
<dbReference type="Proteomes" id="UP000003527">
    <property type="component" value="Unassembled WGS sequence"/>
</dbReference>
<name>G9WUP5_9FIRM</name>
<keyword evidence="3" id="KW-0378">Hydrolase</keyword>
<feature type="compositionally biased region" description="Low complexity" evidence="5">
    <location>
        <begin position="233"/>
        <end position="250"/>
    </location>
</feature>
<feature type="compositionally biased region" description="Basic and acidic residues" evidence="5">
    <location>
        <begin position="284"/>
        <end position="293"/>
    </location>
</feature>
<proteinExistence type="inferred from homology"/>
<dbReference type="PATRIC" id="fig|796944.3.peg.1080"/>
<dbReference type="HOGENOM" id="CLU_017433_0_0_9"/>
<dbReference type="AlphaFoldDB" id="G9WUP5"/>
<feature type="compositionally biased region" description="Basic and acidic residues" evidence="5">
    <location>
        <begin position="254"/>
        <end position="266"/>
    </location>
</feature>
<evidence type="ECO:0000256" key="2">
    <source>
        <dbReference type="ARBA" id="ARBA00022670"/>
    </source>
</evidence>
<evidence type="ECO:0000256" key="4">
    <source>
        <dbReference type="ARBA" id="ARBA00022807"/>
    </source>
</evidence>
<feature type="compositionally biased region" description="Basic and acidic residues" evidence="5">
    <location>
        <begin position="197"/>
        <end position="226"/>
    </location>
</feature>
<reference evidence="7 8" key="1">
    <citation type="submission" date="2011-08" db="EMBL/GenBank/DDBJ databases">
        <title>The Genome Sequence of Oribacterium sp. ACB7.</title>
        <authorList>
            <consortium name="The Broad Institute Genome Sequencing Platform"/>
            <person name="Earl A."/>
            <person name="Ward D."/>
            <person name="Feldgarden M."/>
            <person name="Gevers D."/>
            <person name="Sizova M."/>
            <person name="Hazen A."/>
            <person name="Epstein S."/>
            <person name="Young S.K."/>
            <person name="Zeng Q."/>
            <person name="Gargeya S."/>
            <person name="Fitzgerald M."/>
            <person name="Haas B."/>
            <person name="Abouelleil A."/>
            <person name="Alvarado L."/>
            <person name="Arachchi H.M."/>
            <person name="Berlin A."/>
            <person name="Brown A."/>
            <person name="Chapman S.B."/>
            <person name="Chen Z."/>
            <person name="Dunbar C."/>
            <person name="Freedman E."/>
            <person name="Gearin G."/>
            <person name="Gellesch M."/>
            <person name="Goldberg J."/>
            <person name="Griggs A."/>
            <person name="Gujja S."/>
            <person name="Heiman D."/>
            <person name="Howarth C."/>
            <person name="Larson L."/>
            <person name="Lui A."/>
            <person name="MacDonald P.J.P."/>
            <person name="Montmayeur A."/>
            <person name="Murphy C."/>
            <person name="Neiman D."/>
            <person name="Pearson M."/>
            <person name="Priest M."/>
            <person name="Roberts A."/>
            <person name="Saif S."/>
            <person name="Shea T."/>
            <person name="Shenoy N."/>
            <person name="Sisk P."/>
            <person name="Stolte C."/>
            <person name="Sykes S."/>
            <person name="Wortman J."/>
            <person name="Nusbaum C."/>
            <person name="Birren B."/>
        </authorList>
    </citation>
    <scope>NUCLEOTIDE SEQUENCE [LARGE SCALE GENOMIC DNA]</scope>
    <source>
        <strain evidence="7 8">ACB7</strain>
    </source>
</reference>
<evidence type="ECO:0000256" key="3">
    <source>
        <dbReference type="ARBA" id="ARBA00022801"/>
    </source>
</evidence>
<sequence length="541" mass="60255">MFIIFSIEKNKEGQSIGDQFYKEMMSMDSRYLASITDEAGETPEKVAKSLGIKRSRIMGKYNPAIQGENENRSASYPVAYFKNIHYRFLNGDGQEIEDSSNVKDILAMASVYSYKHNYLDIEHFKEICQELYLKSHSYSLSISPVYYDDGCVNLSAKEEAENAGGKSVEEIQKEEKQTEGMEESKKDSTESASETQIGKEAEGQEEKLSGKQIEDGNVAEKEKPEETVLSNVSLESSASTESTEESSASDPAEEANKERKEGENDSAKVSPSEMENGSAKKAKKTTESSEKKSLPKNYCPGHVDLTITIQVKKFGDQNGLKEIILDSLKKDEPFDNMPSSRWKGWNEECINAVNQLIDTDWFNAYGLSLSTVETKMPLSEEEISRYMSMLPENLSAERKNVIYYALSAVGKVPYYYGGKAAKQGLDGNQFGKTVGRDYKGRNKKGLDCSGFVQWAYWSGAENPLDFASSTKELVGKGNKIKRSELIPGDLVIQPSGESHVVMFLAWTEEGQMLAIHENSTAGTVSVDEVSANYPYYRSILP</sequence>
<dbReference type="Gene3D" id="3.90.1720.10">
    <property type="entry name" value="endopeptidase domain like (from Nostoc punctiforme)"/>
    <property type="match status" value="1"/>
</dbReference>
<dbReference type="EMBL" id="AFZD01000016">
    <property type="protein sequence ID" value="EHL12063.1"/>
    <property type="molecule type" value="Genomic_DNA"/>
</dbReference>
<dbReference type="GO" id="GO:0008234">
    <property type="term" value="F:cysteine-type peptidase activity"/>
    <property type="evidence" value="ECO:0007669"/>
    <property type="project" value="UniProtKB-KW"/>
</dbReference>
<dbReference type="InterPro" id="IPR038765">
    <property type="entry name" value="Papain-like_cys_pep_sf"/>
</dbReference>
<dbReference type="PANTHER" id="PTHR47359">
    <property type="entry name" value="PEPTIDOGLYCAN DL-ENDOPEPTIDASE CWLO"/>
    <property type="match status" value="1"/>
</dbReference>
<evidence type="ECO:0000256" key="5">
    <source>
        <dbReference type="SAM" id="MobiDB-lite"/>
    </source>
</evidence>
<organism evidence="7 8">
    <name type="scientific">Oribacterium asaccharolyticum ACB7</name>
    <dbReference type="NCBI Taxonomy" id="796944"/>
    <lineage>
        <taxon>Bacteria</taxon>
        <taxon>Bacillati</taxon>
        <taxon>Bacillota</taxon>
        <taxon>Clostridia</taxon>
        <taxon>Lachnospirales</taxon>
        <taxon>Lachnospiraceae</taxon>
        <taxon>Oribacterium</taxon>
    </lineage>
</organism>